<reference evidence="2 3" key="1">
    <citation type="submission" date="2023-07" db="EMBL/GenBank/DDBJ databases">
        <title>Sequencing the genomes of 1000 actinobacteria strains.</title>
        <authorList>
            <person name="Klenk H.-P."/>
        </authorList>
    </citation>
    <scope>NUCLEOTIDE SEQUENCE [LARGE SCALE GENOMIC DNA]</scope>
    <source>
        <strain evidence="2 3">DSM 40229</strain>
    </source>
</reference>
<dbReference type="Proteomes" id="UP001231675">
    <property type="component" value="Unassembled WGS sequence"/>
</dbReference>
<proteinExistence type="predicted"/>
<accession>A0ABT9LP99</accession>
<dbReference type="EMBL" id="JAURUD010000001">
    <property type="protein sequence ID" value="MDP9685354.1"/>
    <property type="molecule type" value="Genomic_DNA"/>
</dbReference>
<organism evidence="2 3">
    <name type="scientific">Streptomyces griseoviridis</name>
    <dbReference type="NCBI Taxonomy" id="45398"/>
    <lineage>
        <taxon>Bacteria</taxon>
        <taxon>Bacillati</taxon>
        <taxon>Actinomycetota</taxon>
        <taxon>Actinomycetes</taxon>
        <taxon>Kitasatosporales</taxon>
        <taxon>Streptomycetaceae</taxon>
        <taxon>Streptomyces</taxon>
    </lineage>
</organism>
<comment type="caution">
    <text evidence="2">The sequence shown here is derived from an EMBL/GenBank/DDBJ whole genome shotgun (WGS) entry which is preliminary data.</text>
</comment>
<feature type="region of interest" description="Disordered" evidence="1">
    <location>
        <begin position="49"/>
        <end position="80"/>
    </location>
</feature>
<gene>
    <name evidence="2" type="ORF">J2S47_005856</name>
</gene>
<evidence type="ECO:0000313" key="2">
    <source>
        <dbReference type="EMBL" id="MDP9685354.1"/>
    </source>
</evidence>
<evidence type="ECO:0000256" key="1">
    <source>
        <dbReference type="SAM" id="MobiDB-lite"/>
    </source>
</evidence>
<sequence length="147" mass="15148">MHVAEAAAGAVAQVLPLVPLGTAHRRGPAGRLAGLGLAGGTWAVLSRALRRARPPPSGPADRVAPRPDPAGRRRHGAGRRLLPRRAPVPLLAGLTTVALLPDGVDGRVARRAGTATPLGTRFGMEVDALLALVLSGYVSRRQATECC</sequence>
<dbReference type="InterPro" id="IPR043130">
    <property type="entry name" value="CDP-OH_PTrfase_TM_dom"/>
</dbReference>
<dbReference type="Gene3D" id="1.20.120.1760">
    <property type="match status" value="1"/>
</dbReference>
<evidence type="ECO:0000313" key="3">
    <source>
        <dbReference type="Proteomes" id="UP001231675"/>
    </source>
</evidence>
<keyword evidence="3" id="KW-1185">Reference proteome</keyword>
<name>A0ABT9LP99_STRGD</name>
<protein>
    <submittedName>
        <fullName evidence="2">Uncharacterized protein</fullName>
    </submittedName>
</protein>